<evidence type="ECO:0000313" key="5">
    <source>
        <dbReference type="Proteomes" id="UP000178417"/>
    </source>
</evidence>
<proteinExistence type="predicted"/>
<feature type="region of interest" description="Disordered" evidence="1">
    <location>
        <begin position="587"/>
        <end position="641"/>
    </location>
</feature>
<name>A0A1F4SDQ7_UNCSA</name>
<dbReference type="Gene3D" id="2.60.40.4070">
    <property type="match status" value="1"/>
</dbReference>
<evidence type="ECO:0000256" key="2">
    <source>
        <dbReference type="SAM" id="SignalP"/>
    </source>
</evidence>
<keyword evidence="2" id="KW-0732">Signal</keyword>
<dbReference type="Gene3D" id="2.160.20.10">
    <property type="entry name" value="Single-stranded right-handed beta-helix, Pectin lyase-like"/>
    <property type="match status" value="1"/>
</dbReference>
<organism evidence="4 5">
    <name type="scientific">candidate division WOR-1 bacterium RIFOXYB2_FULL_37_13</name>
    <dbReference type="NCBI Taxonomy" id="1802579"/>
    <lineage>
        <taxon>Bacteria</taxon>
        <taxon>Bacillati</taxon>
        <taxon>Saganbacteria</taxon>
    </lineage>
</organism>
<dbReference type="InterPro" id="IPR039448">
    <property type="entry name" value="Beta_helix"/>
</dbReference>
<evidence type="ECO:0000256" key="1">
    <source>
        <dbReference type="SAM" id="MobiDB-lite"/>
    </source>
</evidence>
<feature type="signal peptide" evidence="2">
    <location>
        <begin position="1"/>
        <end position="22"/>
    </location>
</feature>
<dbReference type="Proteomes" id="UP000178417">
    <property type="component" value="Unassembled WGS sequence"/>
</dbReference>
<protein>
    <recommendedName>
        <fullName evidence="3">Right handed beta helix domain-containing protein</fullName>
    </recommendedName>
</protein>
<dbReference type="AlphaFoldDB" id="A0A1F4SDQ7"/>
<dbReference type="InterPro" id="IPR012334">
    <property type="entry name" value="Pectin_lyas_fold"/>
</dbReference>
<gene>
    <name evidence="4" type="ORF">A2310_02010</name>
</gene>
<comment type="caution">
    <text evidence="4">The sequence shown here is derived from an EMBL/GenBank/DDBJ whole genome shotgun (WGS) entry which is preliminary data.</text>
</comment>
<dbReference type="Pfam" id="PF13229">
    <property type="entry name" value="Beta_helix"/>
    <property type="match status" value="1"/>
</dbReference>
<evidence type="ECO:0000259" key="3">
    <source>
        <dbReference type="Pfam" id="PF13229"/>
    </source>
</evidence>
<dbReference type="STRING" id="1802579.A2310_02010"/>
<evidence type="ECO:0000313" key="4">
    <source>
        <dbReference type="EMBL" id="OGC18565.1"/>
    </source>
</evidence>
<accession>A0A1F4SDQ7</accession>
<dbReference type="InterPro" id="IPR011050">
    <property type="entry name" value="Pectin_lyase_fold/virulence"/>
</dbReference>
<feature type="chain" id="PRO_5009514387" description="Right handed beta helix domain-containing protein" evidence="2">
    <location>
        <begin position="23"/>
        <end position="848"/>
    </location>
</feature>
<sequence>MKSKIIFFVFCLLMFFQSFSFAVTLTVTNCADSGAGSLRQALTDVTTGDAIEFNITVANAGYSTGEYGAGVVTNEAGSNKWFRIIVNSALPTISKNNVYIKGFSQIANTNEAINVLGPEVEIKWRDPSYYPNNYLGAITIYGNNCTVEGLIINNGFYSGINITLGGSNEVLGNYIGVDATGTTAVGNERGIRLDYSSSNKIGDGTAGGRNVISGNGSGINITLGGSNEVLGNYIGLDATGTTAVANSYAGIYLDSSSNNKIGDGTAGGRNIISGNSTSGIYVSSGGSNEVLGNYIGLDATGTTAVANSYYGISLYSSSNNIIGASNVIAYNGSLGFPDGIYIEASDSIQNKITQNSMYSNYGKGITLAESSNQEIVTPEIISVTYSQTNEVLNITGTATSDAIVEIFKASGNQGRYYLGSVESNALGSFETTLDISSSGITFITGETVTTTQTDVSNNTSEFSNTKEVIITSITSYRPTLMIGTIESGVDYGSSNKTSSVASNETATYYIKVSNDGNASDTIIVTGEGNSGSFNVKYYYPKTSNTEITSQVTGEGYNLDLAASTNDELKMTVSCSSTSLSTKEITVTATSSKDATKGDSIKATTTFIPLTSEPTSEPEPEPEPTPTTETTSHATQEFSDSGLGVTVTVPANAVTSSIEVAITETTSSANPPTGFKIGGKIISLTSTPTSEFLTPVTVTIPMDTGLFGPRVYYWVSDGWSTNGITIVSYTTNSITFTTTHFTPFAAMGITADNSFRFGPNPYNPNNGSARIWYWLSSSADTTIYIMNMNGVLVWKSTYLSGTNGGQAGENNVEFNGKNSWGDVLGNGAYLFKVVQGGRVVGGGKIAVIR</sequence>
<reference evidence="4 5" key="1">
    <citation type="journal article" date="2016" name="Nat. Commun.">
        <title>Thousands of microbial genomes shed light on interconnected biogeochemical processes in an aquifer system.</title>
        <authorList>
            <person name="Anantharaman K."/>
            <person name="Brown C.T."/>
            <person name="Hug L.A."/>
            <person name="Sharon I."/>
            <person name="Castelle C.J."/>
            <person name="Probst A.J."/>
            <person name="Thomas B.C."/>
            <person name="Singh A."/>
            <person name="Wilkins M.J."/>
            <person name="Karaoz U."/>
            <person name="Brodie E.L."/>
            <person name="Williams K.H."/>
            <person name="Hubbard S.S."/>
            <person name="Banfield J.F."/>
        </authorList>
    </citation>
    <scope>NUCLEOTIDE SEQUENCE [LARGE SCALE GENOMIC DNA]</scope>
</reference>
<feature type="domain" description="Right handed beta helix" evidence="3">
    <location>
        <begin position="246"/>
        <end position="375"/>
    </location>
</feature>
<dbReference type="EMBL" id="MEUB01000071">
    <property type="protein sequence ID" value="OGC18565.1"/>
    <property type="molecule type" value="Genomic_DNA"/>
</dbReference>
<dbReference type="SUPFAM" id="SSF51126">
    <property type="entry name" value="Pectin lyase-like"/>
    <property type="match status" value="1"/>
</dbReference>